<reference evidence="2" key="2">
    <citation type="journal article" date="2015" name="Fish Shellfish Immunol.">
        <title>Early steps in the European eel (Anguilla anguilla)-Vibrio vulnificus interaction in the gills: Role of the RtxA13 toxin.</title>
        <authorList>
            <person name="Callol A."/>
            <person name="Pajuelo D."/>
            <person name="Ebbesson L."/>
            <person name="Teles M."/>
            <person name="MacKenzie S."/>
            <person name="Amaro C."/>
        </authorList>
    </citation>
    <scope>NUCLEOTIDE SEQUENCE</scope>
</reference>
<protein>
    <submittedName>
        <fullName evidence="2">Uncharacterized protein</fullName>
    </submittedName>
</protein>
<feature type="transmembrane region" description="Helical" evidence="1">
    <location>
        <begin position="20"/>
        <end position="37"/>
    </location>
</feature>
<evidence type="ECO:0000313" key="2">
    <source>
        <dbReference type="EMBL" id="JAH67954.1"/>
    </source>
</evidence>
<accession>A0A0E9UQ13</accession>
<keyword evidence="1" id="KW-0472">Membrane</keyword>
<organism evidence="2">
    <name type="scientific">Anguilla anguilla</name>
    <name type="common">European freshwater eel</name>
    <name type="synonym">Muraena anguilla</name>
    <dbReference type="NCBI Taxonomy" id="7936"/>
    <lineage>
        <taxon>Eukaryota</taxon>
        <taxon>Metazoa</taxon>
        <taxon>Chordata</taxon>
        <taxon>Craniata</taxon>
        <taxon>Vertebrata</taxon>
        <taxon>Euteleostomi</taxon>
        <taxon>Actinopterygii</taxon>
        <taxon>Neopterygii</taxon>
        <taxon>Teleostei</taxon>
        <taxon>Anguilliformes</taxon>
        <taxon>Anguillidae</taxon>
        <taxon>Anguilla</taxon>
    </lineage>
</organism>
<dbReference type="AlphaFoldDB" id="A0A0E9UQ13"/>
<evidence type="ECO:0000256" key="1">
    <source>
        <dbReference type="SAM" id="Phobius"/>
    </source>
</evidence>
<keyword evidence="1" id="KW-0812">Transmembrane</keyword>
<proteinExistence type="predicted"/>
<name>A0A0E9UQ13_ANGAN</name>
<reference evidence="2" key="1">
    <citation type="submission" date="2014-11" db="EMBL/GenBank/DDBJ databases">
        <authorList>
            <person name="Amaro Gonzalez C."/>
        </authorList>
    </citation>
    <scope>NUCLEOTIDE SEQUENCE</scope>
</reference>
<dbReference type="EMBL" id="GBXM01040623">
    <property type="protein sequence ID" value="JAH67954.1"/>
    <property type="molecule type" value="Transcribed_RNA"/>
</dbReference>
<sequence length="41" mass="4894">MKEERYLWTLLKRFEHTVKAFSHLLLIAGNISGYILFQTPQ</sequence>
<keyword evidence="1" id="KW-1133">Transmembrane helix</keyword>